<keyword evidence="3" id="KW-1185">Reference proteome</keyword>
<comment type="caution">
    <text evidence="2">The sequence shown here is derived from an EMBL/GenBank/DDBJ whole genome shotgun (WGS) entry which is preliminary data.</text>
</comment>
<protein>
    <submittedName>
        <fullName evidence="2">p-loop containing nucleoside triphosphate hydrolase</fullName>
    </submittedName>
</protein>
<dbReference type="InParanoid" id="A0A0V0QVQ2"/>
<keyword evidence="2" id="KW-0378">Hydrolase</keyword>
<name>A0A0V0QVQ2_PSEPJ</name>
<accession>A0A0V0QVQ2</accession>
<feature type="compositionally biased region" description="Basic and acidic residues" evidence="1">
    <location>
        <begin position="97"/>
        <end position="125"/>
    </location>
</feature>
<dbReference type="EMBL" id="LDAU01000096">
    <property type="protein sequence ID" value="KRX06343.1"/>
    <property type="molecule type" value="Genomic_DNA"/>
</dbReference>
<evidence type="ECO:0000256" key="1">
    <source>
        <dbReference type="SAM" id="MobiDB-lite"/>
    </source>
</evidence>
<evidence type="ECO:0000313" key="3">
    <source>
        <dbReference type="Proteomes" id="UP000054937"/>
    </source>
</evidence>
<dbReference type="Proteomes" id="UP000054937">
    <property type="component" value="Unassembled WGS sequence"/>
</dbReference>
<feature type="region of interest" description="Disordered" evidence="1">
    <location>
        <begin position="86"/>
        <end position="125"/>
    </location>
</feature>
<dbReference type="Gene3D" id="3.40.50.300">
    <property type="entry name" value="P-loop containing nucleotide triphosphate hydrolases"/>
    <property type="match status" value="1"/>
</dbReference>
<dbReference type="AlphaFoldDB" id="A0A0V0QVQ2"/>
<reference evidence="2 3" key="1">
    <citation type="journal article" date="2015" name="Sci. Rep.">
        <title>Genome of the facultative scuticociliatosis pathogen Pseudocohnilembus persalinus provides insight into its virulence through horizontal gene transfer.</title>
        <authorList>
            <person name="Xiong J."/>
            <person name="Wang G."/>
            <person name="Cheng J."/>
            <person name="Tian M."/>
            <person name="Pan X."/>
            <person name="Warren A."/>
            <person name="Jiang C."/>
            <person name="Yuan D."/>
            <person name="Miao W."/>
        </authorList>
    </citation>
    <scope>NUCLEOTIDE SEQUENCE [LARGE SCALE GENOMIC DNA]</scope>
    <source>
        <strain evidence="2">36N120E</strain>
    </source>
</reference>
<proteinExistence type="predicted"/>
<dbReference type="SUPFAM" id="SSF52540">
    <property type="entry name" value="P-loop containing nucleoside triphosphate hydrolases"/>
    <property type="match status" value="1"/>
</dbReference>
<dbReference type="InterPro" id="IPR027417">
    <property type="entry name" value="P-loop_NTPase"/>
</dbReference>
<sequence length="125" mass="14067">MTIQFLTQQIAIKSLIFKSLLQRDTLQPFSQDIIEYANRAPLQILVHGKPKTGKTSFCKELAKMIDIVHIEPLILIEKAINKIKDFEENPPETDEDGNPKETLPDAISKVKENLDAGKEVPAESL</sequence>
<organism evidence="2 3">
    <name type="scientific">Pseudocohnilembus persalinus</name>
    <name type="common">Ciliate</name>
    <dbReference type="NCBI Taxonomy" id="266149"/>
    <lineage>
        <taxon>Eukaryota</taxon>
        <taxon>Sar</taxon>
        <taxon>Alveolata</taxon>
        <taxon>Ciliophora</taxon>
        <taxon>Intramacronucleata</taxon>
        <taxon>Oligohymenophorea</taxon>
        <taxon>Scuticociliatia</taxon>
        <taxon>Philasterida</taxon>
        <taxon>Pseudocohnilembidae</taxon>
        <taxon>Pseudocohnilembus</taxon>
    </lineage>
</organism>
<evidence type="ECO:0000313" key="2">
    <source>
        <dbReference type="EMBL" id="KRX06343.1"/>
    </source>
</evidence>
<gene>
    <name evidence="2" type="ORF">PPERSA_04956</name>
</gene>
<dbReference type="GO" id="GO:0016787">
    <property type="term" value="F:hydrolase activity"/>
    <property type="evidence" value="ECO:0007669"/>
    <property type="project" value="UniProtKB-KW"/>
</dbReference>